<dbReference type="InterPro" id="IPR005151">
    <property type="entry name" value="Tail-specific_protease"/>
</dbReference>
<comment type="caution">
    <text evidence="7">The sequence shown here is derived from an EMBL/GenBank/DDBJ whole genome shotgun (WGS) entry which is preliminary data.</text>
</comment>
<dbReference type="Gene3D" id="2.30.42.10">
    <property type="match status" value="1"/>
</dbReference>
<dbReference type="EMBL" id="QUAJ01000023">
    <property type="protein sequence ID" value="REI40158.1"/>
    <property type="molecule type" value="Genomic_DNA"/>
</dbReference>
<keyword evidence="8" id="KW-1185">Reference proteome</keyword>
<dbReference type="InterPro" id="IPR029045">
    <property type="entry name" value="ClpP/crotonase-like_dom_sf"/>
</dbReference>
<dbReference type="InterPro" id="IPR020992">
    <property type="entry name" value="Tail_Prtase_C"/>
</dbReference>
<keyword evidence="3 5" id="KW-0378">Hydrolase</keyword>
<protein>
    <submittedName>
        <fullName evidence="7">Tail-specific protease</fullName>
    </submittedName>
</protein>
<dbReference type="InterPro" id="IPR004447">
    <property type="entry name" value="Peptidase_S41A"/>
</dbReference>
<dbReference type="SMART" id="SM00228">
    <property type="entry name" value="PDZ"/>
    <property type="match status" value="1"/>
</dbReference>
<dbReference type="InterPro" id="IPR001478">
    <property type="entry name" value="PDZ"/>
</dbReference>
<dbReference type="SUPFAM" id="SSF50156">
    <property type="entry name" value="PDZ domain-like"/>
    <property type="match status" value="1"/>
</dbReference>
<dbReference type="NCBIfam" id="TIGR00225">
    <property type="entry name" value="prc"/>
    <property type="match status" value="1"/>
</dbReference>
<dbReference type="Pfam" id="PF03572">
    <property type="entry name" value="Peptidase_S41"/>
    <property type="match status" value="1"/>
</dbReference>
<evidence type="ECO:0000256" key="5">
    <source>
        <dbReference type="RuleBase" id="RU004404"/>
    </source>
</evidence>
<dbReference type="GO" id="GO:0008233">
    <property type="term" value="F:peptidase activity"/>
    <property type="evidence" value="ECO:0007669"/>
    <property type="project" value="UniProtKB-KW"/>
</dbReference>
<gene>
    <name evidence="7" type="ORF">DYH56_11980</name>
</gene>
<evidence type="ECO:0000256" key="1">
    <source>
        <dbReference type="ARBA" id="ARBA00009179"/>
    </source>
</evidence>
<dbReference type="PROSITE" id="PS50106">
    <property type="entry name" value="PDZ"/>
    <property type="match status" value="1"/>
</dbReference>
<dbReference type="CDD" id="cd06782">
    <property type="entry name" value="cpPDZ_CPP-like"/>
    <property type="match status" value="1"/>
</dbReference>
<evidence type="ECO:0000313" key="7">
    <source>
        <dbReference type="EMBL" id="REI40158.1"/>
    </source>
</evidence>
<keyword evidence="2 5" id="KW-0645">Protease</keyword>
<dbReference type="Proteomes" id="UP000263486">
    <property type="component" value="Unassembled WGS sequence"/>
</dbReference>
<feature type="domain" description="PDZ" evidence="6">
    <location>
        <begin position="234"/>
        <end position="304"/>
    </location>
</feature>
<evidence type="ECO:0000259" key="6">
    <source>
        <dbReference type="PROSITE" id="PS50106"/>
    </source>
</evidence>
<dbReference type="InterPro" id="IPR036034">
    <property type="entry name" value="PDZ_sf"/>
</dbReference>
<dbReference type="PANTHER" id="PTHR32060">
    <property type="entry name" value="TAIL-SPECIFIC PROTEASE"/>
    <property type="match status" value="1"/>
</dbReference>
<evidence type="ECO:0000256" key="2">
    <source>
        <dbReference type="ARBA" id="ARBA00022670"/>
    </source>
</evidence>
<evidence type="ECO:0000256" key="3">
    <source>
        <dbReference type="ARBA" id="ARBA00022801"/>
    </source>
</evidence>
<evidence type="ECO:0000313" key="8">
    <source>
        <dbReference type="Proteomes" id="UP000263486"/>
    </source>
</evidence>
<proteinExistence type="inferred from homology"/>
<dbReference type="Pfam" id="PF00595">
    <property type="entry name" value="PDZ"/>
    <property type="match status" value="1"/>
</dbReference>
<dbReference type="GO" id="GO:0006508">
    <property type="term" value="P:proteolysis"/>
    <property type="evidence" value="ECO:0007669"/>
    <property type="project" value="UniProtKB-KW"/>
</dbReference>
<reference evidence="7 8" key="1">
    <citation type="submission" date="2018-08" db="EMBL/GenBank/DDBJ databases">
        <title>Draft genome sequence of Psychrilyobacter sp. strain SD5 isolated from Black Sea water.</title>
        <authorList>
            <person name="Yadav S."/>
            <person name="Villanueva L."/>
            <person name="Damste J.S.S."/>
        </authorList>
    </citation>
    <scope>NUCLEOTIDE SEQUENCE [LARGE SCALE GENOMIC DNA]</scope>
    <source>
        <strain evidence="7 8">SD5</strain>
    </source>
</reference>
<dbReference type="SMART" id="SM00245">
    <property type="entry name" value="TSPc"/>
    <property type="match status" value="1"/>
</dbReference>
<dbReference type="RefSeq" id="WP_114643106.1">
    <property type="nucleotide sequence ID" value="NZ_JAACIO010000023.1"/>
</dbReference>
<dbReference type="SUPFAM" id="SSF52096">
    <property type="entry name" value="ClpP/crotonase"/>
    <property type="match status" value="1"/>
</dbReference>
<sequence>MKIYRKIMVLMGILLIAIVSVGEVINGEKKEQLNKVLSDISFSLETTHYKNLDIDDEFSKNVLKNYLDTLDYNHQYFTQAEVDEIYEKWGTQLDDDFLKGDSRAAFEIYDIYKNAVERVIQYQTKLLKNPKNLDFNVDEKLVYDREDEPYFLTKKEYENYWKKMLKSSILSLEEYEDLTYEESIDRMKSRMVTRKKLLEKKTTDDIYSYFVNAFLKEYDPHTTYLSAKEITDFNISMKLQLSGIGAVLTGEKGFIKVVKIMPDGPAAKGKELQPEDKIIAVATDGKTFEDIMDWPLGDAVNLIRGKEGTTVKLRVIPSGSKTAKEYTFVRENVKLEDRGARYFIKEAKSKNSTYKIGVINLPSFYMDFDAYNKGDKNYKSTTRDVKKIIEKLNKGNIDGLIIDLRNNGGGSLSEVNNLMGLFIPYGPVVQVKEGGRVSYLGDSDMTTYFDKPVIVMVNRLSASASEIFAAAMQDYGRGLIVGTPTFGKGTIQTIKGLDLGELKYTNGKFYRINGGSTQHKGVTPDILFPPTYDSAEIGESSLDNPLPWDEVDSLINGENNGNNNKLKEYLAKKHMERAANDPDFIYNTKRYAIIKEITKDKEISLNREVRERETKELEDKWLAITNEKMKAKNETELKDYKALEEYNKERAKKDELELLKKDGEIIETVKILADEIAVGKKR</sequence>
<organism evidence="7 8">
    <name type="scientific">Psychrilyobacter piezotolerans</name>
    <dbReference type="NCBI Taxonomy" id="2293438"/>
    <lineage>
        <taxon>Bacteria</taxon>
        <taxon>Fusobacteriati</taxon>
        <taxon>Fusobacteriota</taxon>
        <taxon>Fusobacteriia</taxon>
        <taxon>Fusobacteriales</taxon>
        <taxon>Fusobacteriaceae</taxon>
        <taxon>Psychrilyobacter</taxon>
    </lineage>
</organism>
<comment type="similarity">
    <text evidence="1 5">Belongs to the peptidase S41A family.</text>
</comment>
<dbReference type="Gene3D" id="3.90.226.10">
    <property type="entry name" value="2-enoyl-CoA Hydratase, Chain A, domain 1"/>
    <property type="match status" value="1"/>
</dbReference>
<name>A0ABX9KFM8_9FUSO</name>
<evidence type="ECO:0000256" key="4">
    <source>
        <dbReference type="ARBA" id="ARBA00022825"/>
    </source>
</evidence>
<accession>A0ABX9KFM8</accession>
<keyword evidence="4 5" id="KW-0720">Serine protease</keyword>
<dbReference type="Pfam" id="PF11818">
    <property type="entry name" value="DUF3340"/>
    <property type="match status" value="1"/>
</dbReference>
<dbReference type="InterPro" id="IPR040573">
    <property type="entry name" value="TSP_N"/>
</dbReference>
<dbReference type="Pfam" id="PF17804">
    <property type="entry name" value="TSP_NTD"/>
    <property type="match status" value="1"/>
</dbReference>
<dbReference type="PANTHER" id="PTHR32060:SF22">
    <property type="entry name" value="CARBOXYL-TERMINAL-PROCESSING PEPTIDASE 3, CHLOROPLASTIC"/>
    <property type="match status" value="1"/>
</dbReference>
<dbReference type="CDD" id="cd07560">
    <property type="entry name" value="Peptidase_S41_CPP"/>
    <property type="match status" value="1"/>
</dbReference>